<evidence type="ECO:0000259" key="2">
    <source>
        <dbReference type="Pfam" id="PF23440"/>
    </source>
</evidence>
<keyword evidence="4" id="KW-1185">Reference proteome</keyword>
<dbReference type="Pfam" id="PF14961">
    <property type="entry name" value="BROMI"/>
    <property type="match status" value="1"/>
</dbReference>
<proteinExistence type="predicted"/>
<evidence type="ECO:0000259" key="1">
    <source>
        <dbReference type="Pfam" id="PF14961"/>
    </source>
</evidence>
<comment type="caution">
    <text evidence="3">The sequence shown here is derived from an EMBL/GenBank/DDBJ whole genome shotgun (WGS) entry which is preliminary data.</text>
</comment>
<dbReference type="InterPro" id="IPR032735">
    <property type="entry name" value="BROMI_M"/>
</dbReference>
<organism evidence="3 4">
    <name type="scientific">Frankliniella fusca</name>
    <dbReference type="NCBI Taxonomy" id="407009"/>
    <lineage>
        <taxon>Eukaryota</taxon>
        <taxon>Metazoa</taxon>
        <taxon>Ecdysozoa</taxon>
        <taxon>Arthropoda</taxon>
        <taxon>Hexapoda</taxon>
        <taxon>Insecta</taxon>
        <taxon>Pterygota</taxon>
        <taxon>Neoptera</taxon>
        <taxon>Paraneoptera</taxon>
        <taxon>Thysanoptera</taxon>
        <taxon>Terebrantia</taxon>
        <taxon>Thripoidea</taxon>
        <taxon>Thripidae</taxon>
        <taxon>Frankliniella</taxon>
    </lineage>
</organism>
<dbReference type="EMBL" id="JAHWGI010001057">
    <property type="protein sequence ID" value="KAK3922002.1"/>
    <property type="molecule type" value="Genomic_DNA"/>
</dbReference>
<feature type="domain" description="BROMI middle region" evidence="1">
    <location>
        <begin position="130"/>
        <end position="423"/>
    </location>
</feature>
<reference evidence="3" key="1">
    <citation type="submission" date="2021-07" db="EMBL/GenBank/DDBJ databases">
        <authorList>
            <person name="Catto M.A."/>
            <person name="Jacobson A."/>
            <person name="Kennedy G."/>
            <person name="Labadie P."/>
            <person name="Hunt B.G."/>
            <person name="Srinivasan R."/>
        </authorList>
    </citation>
    <scope>NUCLEOTIDE SEQUENCE</scope>
    <source>
        <strain evidence="3">PL_HMW_Pooled</strain>
        <tissue evidence="3">Head</tissue>
    </source>
</reference>
<dbReference type="Proteomes" id="UP001219518">
    <property type="component" value="Unassembled WGS sequence"/>
</dbReference>
<name>A0AAE1HIP5_9NEOP</name>
<protein>
    <submittedName>
        <fullName evidence="3">Protein broad-minded</fullName>
    </submittedName>
</protein>
<accession>A0AAE1HIP5</accession>
<gene>
    <name evidence="3" type="ORF">KUF71_011178</name>
</gene>
<sequence>MSGLTSCALRGGVGDLLADMLEQRLGKTVWDKILSQRHLDSRLLGTLSDELVQELSLSKEMSELKTSIALQDVNVCKMEKITNNLYDTGLSDGDFQESKDLSKCSSANISPRIERSGDGLRRGRTRNNNSDQRMQALEVLLRVPVTEIVASANWPQLQRELCESLRDENWLVFMQVLKVLARISSSASYSPVSEGFLSLLEGLTLHYLTRHLHQRLPSALHGLEFDNAVHRRIILISQCLLQVLQEIPGKWIRYGEKRSQEIIDNLIDLLSMHTHHHRSLTVDQSKDILYPFHIFSVLDPEAKWCASVMHAAFGKNLIMKCVLKSASLIRFILEEILIWLKSQMKLSEGVTVVYEYGNNRNMNASMVNLTVFLHCISLLEMFVNSDKGYLLFPVLTNIQEDAVSMYSVLLKLLEFLNKVSCETSTRHSAKLVHSLERICASFILSQNSRILSGSSAELLNLLLESPNKDNNCLLHVPNINILSKISDYPTAVKWMLGRPARRTREGISRLSLSSANSSGGRESILANSTACIARRIAKAANVALQDRNRFTSENISSICNLLAISEKLFSSPEGYLVLESCEGQLIPLAGHLLIHIKKTVYSPDLGLLSIQRSLEGFLSGMTLTPMGFMAVCGVEGLLQCLVDSYVESPTLAKSTDSRFLQLLQLSTVVPNVKLHIQRKSLVKYALNQLWSSLDAKSDWMWKEEKNNFLTCLMSVCSSPSVVSDLLDDVTEDDDLSATTSTLIEELEPLSLKELLIRGLQPSRDTSSRHIHEVAIAILHPLLHNTEIAIVLEQKLRLTECIQKILSEGKIKESGYDSSKEPSPRKAQNIIDENIRSCNHLVTIANQLRDFSSCSLLTFSHSPRSPRTHAYTSRPRVQTEFQRFLQDTRHGLHDNTWMSHARRAYRASSRSELKVPVLLDLLDQVLQSQPCEPQCNWPIGAVPTMLLSHSPQLSQSIDLIIRYGCQMKVLGTNMINQHTEQLSQLLYEAKLFLGTESTGDSFDWFVSSIFLMCTGNTDKSRCILHRVAMLPAGSFVWPLLSQSAVQPTASTSQHLQSLLTEYVPRAYNFLLEMGIPWWLIVRRLIHQAFIPAMPLSQLPHILALSALHSWEYSNYMYTAILAHIQPALLSASPQCSALSLLADIRLDNFSVGEYLPFMDKIAKLNRPQLVRDRIATATL</sequence>
<dbReference type="Pfam" id="PF23440">
    <property type="entry name" value="BROMI_C"/>
    <property type="match status" value="1"/>
</dbReference>
<dbReference type="InterPro" id="IPR055392">
    <property type="entry name" value="BROMI_C"/>
</dbReference>
<evidence type="ECO:0000313" key="4">
    <source>
        <dbReference type="Proteomes" id="UP001219518"/>
    </source>
</evidence>
<dbReference type="AlphaFoldDB" id="A0AAE1HIP5"/>
<reference evidence="3" key="2">
    <citation type="journal article" date="2023" name="BMC Genomics">
        <title>Pest status, molecular evolution, and epigenetic factors derived from the genome assembly of Frankliniella fusca, a thysanopteran phytovirus vector.</title>
        <authorList>
            <person name="Catto M.A."/>
            <person name="Labadie P.E."/>
            <person name="Jacobson A.L."/>
            <person name="Kennedy G.G."/>
            <person name="Srinivasan R."/>
            <person name="Hunt B.G."/>
        </authorList>
    </citation>
    <scope>NUCLEOTIDE SEQUENCE</scope>
    <source>
        <strain evidence="3">PL_HMW_Pooled</strain>
    </source>
</reference>
<feature type="domain" description="BROMI C-terminal Rab TBC-like" evidence="2">
    <location>
        <begin position="874"/>
        <end position="1171"/>
    </location>
</feature>
<evidence type="ECO:0000313" key="3">
    <source>
        <dbReference type="EMBL" id="KAK3922002.1"/>
    </source>
</evidence>